<reference evidence="2" key="1">
    <citation type="submission" date="2021-02" db="EMBL/GenBank/DDBJ databases">
        <authorList>
            <person name="Steward A R."/>
        </authorList>
    </citation>
    <scope>NUCLEOTIDE SEQUENCE</scope>
</reference>
<evidence type="ECO:0000256" key="1">
    <source>
        <dbReference type="SAM" id="SignalP"/>
    </source>
</evidence>
<evidence type="ECO:0000313" key="2">
    <source>
        <dbReference type="EMBL" id="CAF4822605.1"/>
    </source>
</evidence>
<dbReference type="AlphaFoldDB" id="A0A821QA93"/>
<gene>
    <name evidence="2" type="ORF">PMACD_LOCUS4703</name>
</gene>
<dbReference type="OrthoDB" id="6357915at2759"/>
<dbReference type="Gene3D" id="2.20.20.160">
    <property type="match status" value="1"/>
</dbReference>
<name>A0A821QA93_9NEOP</name>
<comment type="caution">
    <text evidence="2">The sequence shown here is derived from an EMBL/GenBank/DDBJ whole genome shotgun (WGS) entry which is preliminary data.</text>
</comment>
<evidence type="ECO:0000313" key="3">
    <source>
        <dbReference type="Proteomes" id="UP000663880"/>
    </source>
</evidence>
<organism evidence="2 3">
    <name type="scientific">Pieris macdunnoughi</name>
    <dbReference type="NCBI Taxonomy" id="345717"/>
    <lineage>
        <taxon>Eukaryota</taxon>
        <taxon>Metazoa</taxon>
        <taxon>Ecdysozoa</taxon>
        <taxon>Arthropoda</taxon>
        <taxon>Hexapoda</taxon>
        <taxon>Insecta</taxon>
        <taxon>Pterygota</taxon>
        <taxon>Neoptera</taxon>
        <taxon>Endopterygota</taxon>
        <taxon>Lepidoptera</taxon>
        <taxon>Glossata</taxon>
        <taxon>Ditrysia</taxon>
        <taxon>Papilionoidea</taxon>
        <taxon>Pieridae</taxon>
        <taxon>Pierinae</taxon>
        <taxon>Pieris</taxon>
    </lineage>
</organism>
<keyword evidence="1" id="KW-0732">Signal</keyword>
<feature type="signal peptide" evidence="1">
    <location>
        <begin position="1"/>
        <end position="19"/>
    </location>
</feature>
<proteinExistence type="predicted"/>
<dbReference type="EMBL" id="CAJOBZ010000008">
    <property type="protein sequence ID" value="CAF4822605.1"/>
    <property type="molecule type" value="Genomic_DNA"/>
</dbReference>
<accession>A0A821QA93</accession>
<dbReference type="Proteomes" id="UP000663880">
    <property type="component" value="Unassembled WGS sequence"/>
</dbReference>
<feature type="chain" id="PRO_5032983615" evidence="1">
    <location>
        <begin position="20"/>
        <end position="235"/>
    </location>
</feature>
<protein>
    <submittedName>
        <fullName evidence="2">Uncharacterized protein</fullName>
    </submittedName>
</protein>
<keyword evidence="3" id="KW-1185">Reference proteome</keyword>
<sequence>MDALLTFLLAILILDITSSEDNATVLYYYGLEESERGLPRCGQGQACSALVARYWRPRALLRLCRCTRRQRCDTPASPDRLIEINNRAYLQFCTPVSTWPECNPIDTPLHVETSHRILNPDEIEQMHHQNIQLTPPKITLSCRCRYPNYWKIKTEVDNNATYHCSSLPLCKSGDFCGNVDNHLLTLYQSCLCPKNHICVHNGGVTHIQITELLYQGLGWKAFCQPISDDYSYEDI</sequence>